<dbReference type="InterPro" id="IPR004044">
    <property type="entry name" value="KH_dom_type_2"/>
</dbReference>
<keyword evidence="5 8" id="KW-0687">Ribonucleoprotein</keyword>
<organism evidence="11 12">
    <name type="scientific">candidate division WOR-3 bacterium</name>
    <dbReference type="NCBI Taxonomy" id="2052148"/>
    <lineage>
        <taxon>Bacteria</taxon>
        <taxon>Bacteria division WOR-3</taxon>
    </lineage>
</organism>
<dbReference type="Pfam" id="PF07650">
    <property type="entry name" value="KH_2"/>
    <property type="match status" value="1"/>
</dbReference>
<evidence type="ECO:0000256" key="7">
    <source>
        <dbReference type="ARBA" id="ARBA00035257"/>
    </source>
</evidence>
<dbReference type="InterPro" id="IPR001351">
    <property type="entry name" value="Ribosomal_uS3_C"/>
</dbReference>
<proteinExistence type="inferred from homology"/>
<evidence type="ECO:0000256" key="3">
    <source>
        <dbReference type="ARBA" id="ARBA00022884"/>
    </source>
</evidence>
<comment type="subunit">
    <text evidence="8">Part of the 30S ribosomal subunit. Forms a tight complex with proteins S10 and S14.</text>
</comment>
<keyword evidence="3 8" id="KW-0694">RNA-binding</keyword>
<dbReference type="CDD" id="cd02412">
    <property type="entry name" value="KH-II_30S_S3"/>
    <property type="match status" value="1"/>
</dbReference>
<dbReference type="InterPro" id="IPR009019">
    <property type="entry name" value="KH_sf_prok-type"/>
</dbReference>
<feature type="domain" description="KH type-2" evidence="10">
    <location>
        <begin position="38"/>
        <end position="110"/>
    </location>
</feature>
<dbReference type="GO" id="GO:0003729">
    <property type="term" value="F:mRNA binding"/>
    <property type="evidence" value="ECO:0007669"/>
    <property type="project" value="UniProtKB-UniRule"/>
</dbReference>
<evidence type="ECO:0000256" key="2">
    <source>
        <dbReference type="ARBA" id="ARBA00022730"/>
    </source>
</evidence>
<evidence type="ECO:0000256" key="9">
    <source>
        <dbReference type="RuleBase" id="RU003624"/>
    </source>
</evidence>
<dbReference type="EMBL" id="QNBE01000093">
    <property type="protein sequence ID" value="RKX69295.1"/>
    <property type="molecule type" value="Genomic_DNA"/>
</dbReference>
<evidence type="ECO:0000256" key="1">
    <source>
        <dbReference type="ARBA" id="ARBA00010761"/>
    </source>
</evidence>
<dbReference type="Gene3D" id="3.30.300.20">
    <property type="match status" value="1"/>
</dbReference>
<dbReference type="PROSITE" id="PS50823">
    <property type="entry name" value="KH_TYPE_2"/>
    <property type="match status" value="1"/>
</dbReference>
<evidence type="ECO:0000256" key="8">
    <source>
        <dbReference type="HAMAP-Rule" id="MF_01309"/>
    </source>
</evidence>
<dbReference type="SMART" id="SM00322">
    <property type="entry name" value="KH"/>
    <property type="match status" value="1"/>
</dbReference>
<dbReference type="InterPro" id="IPR018280">
    <property type="entry name" value="Ribosomal_uS3_CS"/>
</dbReference>
<name>A0A660SES9_UNCW3</name>
<evidence type="ECO:0000313" key="11">
    <source>
        <dbReference type="EMBL" id="RKX69295.1"/>
    </source>
</evidence>
<dbReference type="GO" id="GO:0019843">
    <property type="term" value="F:rRNA binding"/>
    <property type="evidence" value="ECO:0007669"/>
    <property type="project" value="UniProtKB-UniRule"/>
</dbReference>
<protein>
    <recommendedName>
        <fullName evidence="7 8">Small ribosomal subunit protein uS3</fullName>
    </recommendedName>
</protein>
<reference evidence="11 12" key="1">
    <citation type="submission" date="2018-06" db="EMBL/GenBank/DDBJ databases">
        <title>Extensive metabolic versatility and redundancy in microbially diverse, dynamic hydrothermal sediments.</title>
        <authorList>
            <person name="Dombrowski N."/>
            <person name="Teske A."/>
            <person name="Baker B.J."/>
        </authorList>
    </citation>
    <scope>NUCLEOTIDE SEQUENCE [LARGE SCALE GENOMIC DNA]</scope>
    <source>
        <strain evidence="11">B36_G15</strain>
    </source>
</reference>
<dbReference type="Gene3D" id="3.30.1140.32">
    <property type="entry name" value="Ribosomal protein S3, C-terminal domain"/>
    <property type="match status" value="1"/>
</dbReference>
<dbReference type="PROSITE" id="PS00548">
    <property type="entry name" value="RIBOSOMAL_S3"/>
    <property type="match status" value="1"/>
</dbReference>
<sequence>MGQKVHPTGFRLGINKDWKSKWFDEKNYTKNLHEDFMIRRYIHTRAKEAMVADVEIKRLPHKLLITIRCAQPRRIIGRKGEEINRIYEELARLIKKKKDVELKINIEEVRIPELNAHLVSQEIARQIEQRVSHRRAMKRAVVSAIRFGAKGIKVACAGRLGGAEIARCEWYREGSVPLQTISADINYARATAFTIYGTVGVKVWIYKGMVEG</sequence>
<dbReference type="InterPro" id="IPR005704">
    <property type="entry name" value="Ribosomal_uS3_bac-typ"/>
</dbReference>
<dbReference type="SUPFAM" id="SSF54821">
    <property type="entry name" value="Ribosomal protein S3 C-terminal domain"/>
    <property type="match status" value="1"/>
</dbReference>
<comment type="caution">
    <text evidence="11">The sequence shown here is derived from an EMBL/GenBank/DDBJ whole genome shotgun (WGS) entry which is preliminary data.</text>
</comment>
<accession>A0A660SES9</accession>
<dbReference type="HAMAP" id="MF_01309_B">
    <property type="entry name" value="Ribosomal_uS3_B"/>
    <property type="match status" value="1"/>
</dbReference>
<keyword evidence="4 8" id="KW-0689">Ribosomal protein</keyword>
<evidence type="ECO:0000256" key="6">
    <source>
        <dbReference type="ARBA" id="ARBA00024998"/>
    </source>
</evidence>
<dbReference type="AlphaFoldDB" id="A0A660SES9"/>
<dbReference type="Proteomes" id="UP000268469">
    <property type="component" value="Unassembled WGS sequence"/>
</dbReference>
<dbReference type="GO" id="GO:0006412">
    <property type="term" value="P:translation"/>
    <property type="evidence" value="ECO:0007669"/>
    <property type="project" value="UniProtKB-UniRule"/>
</dbReference>
<dbReference type="PANTHER" id="PTHR11760">
    <property type="entry name" value="30S/40S RIBOSOMAL PROTEIN S3"/>
    <property type="match status" value="1"/>
</dbReference>
<dbReference type="FunFam" id="3.30.300.20:FF:000001">
    <property type="entry name" value="30S ribosomal protein S3"/>
    <property type="match status" value="1"/>
</dbReference>
<dbReference type="PANTHER" id="PTHR11760:SF19">
    <property type="entry name" value="SMALL RIBOSOMAL SUBUNIT PROTEIN US3C"/>
    <property type="match status" value="1"/>
</dbReference>
<dbReference type="InterPro" id="IPR036419">
    <property type="entry name" value="Ribosomal_S3_C_sf"/>
</dbReference>
<keyword evidence="2 8" id="KW-0699">rRNA-binding</keyword>
<comment type="similarity">
    <text evidence="1 8 9">Belongs to the universal ribosomal protein uS3 family.</text>
</comment>
<dbReference type="InterPro" id="IPR057258">
    <property type="entry name" value="Ribosomal_uS3"/>
</dbReference>
<dbReference type="Pfam" id="PF00189">
    <property type="entry name" value="Ribosomal_S3_C"/>
    <property type="match status" value="1"/>
</dbReference>
<evidence type="ECO:0000256" key="5">
    <source>
        <dbReference type="ARBA" id="ARBA00023274"/>
    </source>
</evidence>
<evidence type="ECO:0000313" key="12">
    <source>
        <dbReference type="Proteomes" id="UP000268469"/>
    </source>
</evidence>
<dbReference type="NCBIfam" id="TIGR01009">
    <property type="entry name" value="rpsC_bact"/>
    <property type="match status" value="1"/>
</dbReference>
<evidence type="ECO:0000259" key="10">
    <source>
        <dbReference type="PROSITE" id="PS50823"/>
    </source>
</evidence>
<dbReference type="SUPFAM" id="SSF54814">
    <property type="entry name" value="Prokaryotic type KH domain (KH-domain type II)"/>
    <property type="match status" value="1"/>
</dbReference>
<comment type="function">
    <text evidence="6 8">Binds the lower part of the 30S subunit head. Binds mRNA in the 70S ribosome, positioning it for translation.</text>
</comment>
<evidence type="ECO:0000256" key="4">
    <source>
        <dbReference type="ARBA" id="ARBA00022980"/>
    </source>
</evidence>
<dbReference type="GO" id="GO:0022627">
    <property type="term" value="C:cytosolic small ribosomal subunit"/>
    <property type="evidence" value="ECO:0007669"/>
    <property type="project" value="TreeGrafter"/>
</dbReference>
<dbReference type="InterPro" id="IPR015946">
    <property type="entry name" value="KH_dom-like_a/b"/>
</dbReference>
<gene>
    <name evidence="8" type="primary">rpsC</name>
    <name evidence="11" type="ORF">DRP53_08595</name>
</gene>
<dbReference type="GO" id="GO:0003735">
    <property type="term" value="F:structural constituent of ribosome"/>
    <property type="evidence" value="ECO:0007669"/>
    <property type="project" value="InterPro"/>
</dbReference>
<dbReference type="InterPro" id="IPR004087">
    <property type="entry name" value="KH_dom"/>
</dbReference>